<comment type="similarity">
    <text evidence="2">Belongs to the SusD family.</text>
</comment>
<evidence type="ECO:0000256" key="2">
    <source>
        <dbReference type="ARBA" id="ARBA00006275"/>
    </source>
</evidence>
<dbReference type="InterPro" id="IPR012944">
    <property type="entry name" value="SusD_RagB_dom"/>
</dbReference>
<feature type="domain" description="RagB/SusD" evidence="7">
    <location>
        <begin position="313"/>
        <end position="607"/>
    </location>
</feature>
<evidence type="ECO:0000256" key="5">
    <source>
        <dbReference type="ARBA" id="ARBA00023237"/>
    </source>
</evidence>
<dbReference type="InterPro" id="IPR011990">
    <property type="entry name" value="TPR-like_helical_dom_sf"/>
</dbReference>
<protein>
    <submittedName>
        <fullName evidence="9">RagB/SusD family nutrient uptake outer membrane protein</fullName>
    </submittedName>
</protein>
<comment type="caution">
    <text evidence="9">The sequence shown here is derived from an EMBL/GenBank/DDBJ whole genome shotgun (WGS) entry which is preliminary data.</text>
</comment>
<dbReference type="OrthoDB" id="5694214at2"/>
<evidence type="ECO:0000256" key="6">
    <source>
        <dbReference type="SAM" id="Phobius"/>
    </source>
</evidence>
<organism evidence="9 10">
    <name type="scientific">Pedobacter kyonggii</name>
    <dbReference type="NCBI Taxonomy" id="1926871"/>
    <lineage>
        <taxon>Bacteria</taxon>
        <taxon>Pseudomonadati</taxon>
        <taxon>Bacteroidota</taxon>
        <taxon>Sphingobacteriia</taxon>
        <taxon>Sphingobacteriales</taxon>
        <taxon>Sphingobacteriaceae</taxon>
        <taxon>Pedobacter</taxon>
    </lineage>
</organism>
<keyword evidence="6" id="KW-0812">Transmembrane</keyword>
<dbReference type="Pfam" id="PF14322">
    <property type="entry name" value="SusD-like_3"/>
    <property type="match status" value="1"/>
</dbReference>
<proteinExistence type="inferred from homology"/>
<feature type="domain" description="SusD-like N-terminal" evidence="8">
    <location>
        <begin position="87"/>
        <end position="208"/>
    </location>
</feature>
<reference evidence="9 10" key="1">
    <citation type="submission" date="2019-02" db="EMBL/GenBank/DDBJ databases">
        <title>Pedobacter kyonggii whole genome sequence analysis.</title>
        <authorList>
            <person name="Dahal R.H."/>
        </authorList>
    </citation>
    <scope>NUCLEOTIDE SEQUENCE [LARGE SCALE GENOMIC DNA]</scope>
    <source>
        <strain evidence="9 10">K-4-11-1</strain>
    </source>
</reference>
<evidence type="ECO:0000256" key="1">
    <source>
        <dbReference type="ARBA" id="ARBA00004442"/>
    </source>
</evidence>
<evidence type="ECO:0000256" key="4">
    <source>
        <dbReference type="ARBA" id="ARBA00023136"/>
    </source>
</evidence>
<name>A0A4Q9HIB9_9SPHI</name>
<dbReference type="Gene3D" id="1.25.40.390">
    <property type="match status" value="1"/>
</dbReference>
<keyword evidence="3" id="KW-0732">Signal</keyword>
<gene>
    <name evidence="9" type="ORF">EYS08_03800</name>
</gene>
<comment type="subcellular location">
    <subcellularLocation>
        <location evidence="1">Cell outer membrane</location>
    </subcellularLocation>
</comment>
<dbReference type="RefSeq" id="WP_131028515.1">
    <property type="nucleotide sequence ID" value="NZ_SIXF01000002.1"/>
</dbReference>
<dbReference type="SUPFAM" id="SSF48452">
    <property type="entry name" value="TPR-like"/>
    <property type="match status" value="1"/>
</dbReference>
<accession>A0A4Q9HIB9</accession>
<keyword evidence="10" id="KW-1185">Reference proteome</keyword>
<evidence type="ECO:0000256" key="3">
    <source>
        <dbReference type="ARBA" id="ARBA00022729"/>
    </source>
</evidence>
<feature type="transmembrane region" description="Helical" evidence="6">
    <location>
        <begin position="6"/>
        <end position="27"/>
    </location>
</feature>
<dbReference type="GO" id="GO:0009279">
    <property type="term" value="C:cell outer membrane"/>
    <property type="evidence" value="ECO:0007669"/>
    <property type="project" value="UniProtKB-SubCell"/>
</dbReference>
<dbReference type="Pfam" id="PF07980">
    <property type="entry name" value="SusD_RagB"/>
    <property type="match status" value="1"/>
</dbReference>
<dbReference type="EMBL" id="SIXF01000002">
    <property type="protein sequence ID" value="TBO44440.1"/>
    <property type="molecule type" value="Genomic_DNA"/>
</dbReference>
<evidence type="ECO:0000259" key="8">
    <source>
        <dbReference type="Pfam" id="PF14322"/>
    </source>
</evidence>
<dbReference type="AlphaFoldDB" id="A0A4Q9HIB9"/>
<keyword evidence="4 6" id="KW-0472">Membrane</keyword>
<dbReference type="Proteomes" id="UP000291819">
    <property type="component" value="Unassembled WGS sequence"/>
</dbReference>
<keyword evidence="5" id="KW-0998">Cell outer membrane</keyword>
<evidence type="ECO:0000259" key="7">
    <source>
        <dbReference type="Pfam" id="PF07980"/>
    </source>
</evidence>
<dbReference type="PROSITE" id="PS51257">
    <property type="entry name" value="PROKAR_LIPOPROTEIN"/>
    <property type="match status" value="1"/>
</dbReference>
<keyword evidence="6" id="KW-1133">Transmembrane helix</keyword>
<evidence type="ECO:0000313" key="10">
    <source>
        <dbReference type="Proteomes" id="UP000291819"/>
    </source>
</evidence>
<sequence>MKTFRKYSITYSFLMMGVLVLSILASCKKGFLDNENKSAIAGDTQWNDESSADLFLNDIYGQINNLGSTPDPLDSFTDDNDGGPYWKSWRWRQGIIGPSVEGGAPMNNDGDASNYSNWSSVYTKIRRCNTFIKEINAHATSYSEAYRKKRISEVRFLRAFFYSYLWMHVGGLAIITEPQDRKTDSEDQLYKSRSTFEETFNFIDKELDEIVNEGSLEIKYNSGAADAGRVTLGAALALKGWVELFAASPAFNTGSPVVGADPDKFYSFGSTDAARYAKAAATNKKFIDSYAANYSLFNNLTTLFSEPAEYNSEIIWDRQTVRNTGGTIGGDINLFGGPVFILDQYYTWGNYNPTQELVDEFKMSNGLPITAPGSGYDPQKPYVNREQRFYDWIVYDGAPYKQNWMPSADVIYTRIDKVNPSKNEIDFGSSDVSNTAYYFKKRLNPDMIPSGGRSDGQNYVYFRYAEVLLNYAEAQNEAVGPDGSVYAAINQIRVRGKLPTLETTYGGQVLTQAQMRQIIRNDRRVELCFENKRWYDLVRWRIAEDVLTKDLHGMKISNTVPNNNGGVWKYEVVPLNHPHVFTTRMYLNPIPQNVIDQNPKIKQNPNY</sequence>
<dbReference type="InterPro" id="IPR033985">
    <property type="entry name" value="SusD-like_N"/>
</dbReference>
<evidence type="ECO:0000313" key="9">
    <source>
        <dbReference type="EMBL" id="TBO44440.1"/>
    </source>
</evidence>